<accession>A0ABR1U4F9</accession>
<evidence type="ECO:0000313" key="1">
    <source>
        <dbReference type="EMBL" id="KAK8052848.1"/>
    </source>
</evidence>
<name>A0ABR1U4F9_9PEZI</name>
<organism evidence="1 2">
    <name type="scientific">Apiospora saccharicola</name>
    <dbReference type="NCBI Taxonomy" id="335842"/>
    <lineage>
        <taxon>Eukaryota</taxon>
        <taxon>Fungi</taxon>
        <taxon>Dikarya</taxon>
        <taxon>Ascomycota</taxon>
        <taxon>Pezizomycotina</taxon>
        <taxon>Sordariomycetes</taxon>
        <taxon>Xylariomycetidae</taxon>
        <taxon>Amphisphaeriales</taxon>
        <taxon>Apiosporaceae</taxon>
        <taxon>Apiospora</taxon>
    </lineage>
</organism>
<protein>
    <recommendedName>
        <fullName evidence="3">Thioesterase domain-containing protein</fullName>
    </recommendedName>
</protein>
<dbReference type="Gene3D" id="3.10.129.10">
    <property type="entry name" value="Hotdog Thioesterase"/>
    <property type="match status" value="1"/>
</dbReference>
<keyword evidence="2" id="KW-1185">Reference proteome</keyword>
<comment type="caution">
    <text evidence="1">The sequence shown here is derived from an EMBL/GenBank/DDBJ whole genome shotgun (WGS) entry which is preliminary data.</text>
</comment>
<dbReference type="InterPro" id="IPR029069">
    <property type="entry name" value="HotDog_dom_sf"/>
</dbReference>
<evidence type="ECO:0008006" key="3">
    <source>
        <dbReference type="Google" id="ProtNLM"/>
    </source>
</evidence>
<proteinExistence type="predicted"/>
<dbReference type="SUPFAM" id="SSF54637">
    <property type="entry name" value="Thioesterase/thiol ester dehydrase-isomerase"/>
    <property type="match status" value="1"/>
</dbReference>
<sequence>MDFKVATELEYFRAVPWCAKRLDRDNLWVLPIIRTPPGDAIQGGTAASSDQFFLKTLNTPETVAHLLATAEMPDGGGPASQQPVDEVNVFLAIGAGVMGFKGRAHGAFLAGIFDFAFIIKLGTEGAGAAVMKPPPVVTSSLNIRYRAPLRMDPEGRGLAHMRIVVKARSRQEAPAKRLVFEAVMDCEGTVVATAEAVYVQPRPRL</sequence>
<reference evidence="1 2" key="1">
    <citation type="submission" date="2023-01" db="EMBL/GenBank/DDBJ databases">
        <title>Analysis of 21 Apiospora genomes using comparative genomics revels a genus with tremendous synthesis potential of carbohydrate active enzymes and secondary metabolites.</title>
        <authorList>
            <person name="Sorensen T."/>
        </authorList>
    </citation>
    <scope>NUCLEOTIDE SEQUENCE [LARGE SCALE GENOMIC DNA]</scope>
    <source>
        <strain evidence="1 2">CBS 83171</strain>
    </source>
</reference>
<evidence type="ECO:0000313" key="2">
    <source>
        <dbReference type="Proteomes" id="UP001446871"/>
    </source>
</evidence>
<dbReference type="Proteomes" id="UP001446871">
    <property type="component" value="Unassembled WGS sequence"/>
</dbReference>
<dbReference type="EMBL" id="JAQQWM010000008">
    <property type="protein sequence ID" value="KAK8052848.1"/>
    <property type="molecule type" value="Genomic_DNA"/>
</dbReference>
<gene>
    <name evidence="1" type="ORF">PG996_012149</name>
</gene>